<comment type="similarity">
    <text evidence="1">Belongs to the V-ATPase V0D/AC39 subunit family.</text>
</comment>
<dbReference type="GO" id="GO:0046961">
    <property type="term" value="F:proton-transporting ATPase activity, rotational mechanism"/>
    <property type="evidence" value="ECO:0007669"/>
    <property type="project" value="InterPro"/>
</dbReference>
<evidence type="ECO:0008006" key="6">
    <source>
        <dbReference type="Google" id="ProtNLM"/>
    </source>
</evidence>
<dbReference type="OrthoDB" id="5757004at2"/>
<evidence type="ECO:0000313" key="5">
    <source>
        <dbReference type="Proteomes" id="UP000094849"/>
    </source>
</evidence>
<evidence type="ECO:0000256" key="1">
    <source>
        <dbReference type="ARBA" id="ARBA00006709"/>
    </source>
</evidence>
<dbReference type="InterPro" id="IPR044911">
    <property type="entry name" value="V-type_ATPase_csu/dsu_dom_3"/>
</dbReference>
<accession>A0A1E2UPC0</accession>
<reference evidence="4 5" key="1">
    <citation type="submission" date="2016-03" db="EMBL/GenBank/DDBJ databases">
        <title>Chemosynthetic sulphur-oxidizing symbionts of marine invertebrate animals are capable of nitrogen fixation.</title>
        <authorList>
            <person name="Petersen J.M."/>
            <person name="Kemper A."/>
            <person name="Gruber-Vodicka H."/>
            <person name="Cardini U."/>
            <person name="Geest Mvander."/>
            <person name="Kleiner M."/>
            <person name="Bulgheresi S."/>
            <person name="Fussmann M."/>
            <person name="Herbold C."/>
            <person name="Seah B.K.B."/>
            <person name="Antony C.Paul."/>
            <person name="Liu D."/>
            <person name="Belitz A."/>
            <person name="Weber M."/>
        </authorList>
    </citation>
    <scope>NUCLEOTIDE SEQUENCE [LARGE SCALE GENOMIC DNA]</scope>
    <source>
        <strain evidence="4">G_D</strain>
    </source>
</reference>
<gene>
    <name evidence="4" type="ORF">A3196_07530</name>
</gene>
<keyword evidence="3" id="KW-0406">Ion transport</keyword>
<dbReference type="InterPro" id="IPR036079">
    <property type="entry name" value="ATPase_csu/dsu_sf"/>
</dbReference>
<dbReference type="RefSeq" id="WP_069013822.1">
    <property type="nucleotide sequence ID" value="NZ_LVJW01000003.1"/>
</dbReference>
<dbReference type="PANTHER" id="PTHR38682:SF1">
    <property type="entry name" value="V-TYPE ATP SYNTHASE SUBUNIT C"/>
    <property type="match status" value="1"/>
</dbReference>
<dbReference type="InterPro" id="IPR050873">
    <property type="entry name" value="V-ATPase_V0D/AC39_subunit"/>
</dbReference>
<dbReference type="Proteomes" id="UP000094849">
    <property type="component" value="Unassembled WGS sequence"/>
</dbReference>
<evidence type="ECO:0000313" key="4">
    <source>
        <dbReference type="EMBL" id="ODB96618.1"/>
    </source>
</evidence>
<sequence>MNSQRDQAYLKTRVGIYASRLLSAEDIRILKQMSLHQLGERFDLLPIFEQEIEIRQKSGLVEHQLLQQLMNELKVLLRPLSGRSRGLILYWPRKYELYNLKTLIQGKWNNLGIQEIRHNLYALPENIRLPHEALLQAENVQEMLRQLERGPYSQIASQARTIYEEQHENFSLGAAIDRLYYTGMLAQANITDCSDKRGLKKAIGCMVDRQNILWLMRYRLVYQFAPSEVYYLLIPYGGQIQRDKLMELANVEGLDTIIEQLPDPFHSLLAGSANITDARQRLDFWVSDELRKLMLGSRDGVVAALCYLISRDTDIWRLYAIIQGKLLGMTNELLDEAVSGIKGSSSSEEAA</sequence>
<proteinExistence type="inferred from homology"/>
<keyword evidence="2" id="KW-0813">Transport</keyword>
<dbReference type="EMBL" id="LVJZ01000003">
    <property type="protein sequence ID" value="ODB96618.1"/>
    <property type="molecule type" value="Genomic_DNA"/>
</dbReference>
<keyword evidence="5" id="KW-1185">Reference proteome</keyword>
<dbReference type="InterPro" id="IPR035067">
    <property type="entry name" value="V-type_ATPase_csu/dsu"/>
</dbReference>
<dbReference type="InterPro" id="IPR002843">
    <property type="entry name" value="ATPase_V0-cplx_csu/dsu"/>
</dbReference>
<dbReference type="AlphaFoldDB" id="A0A1E2UPC0"/>
<dbReference type="STRING" id="1818881.A3196_07530"/>
<dbReference type="Pfam" id="PF01992">
    <property type="entry name" value="vATP-synt_AC39"/>
    <property type="match status" value="1"/>
</dbReference>
<dbReference type="Gene3D" id="1.10.132.50">
    <property type="entry name" value="ATP synthase (C/AC39) subunit, domain 3"/>
    <property type="match status" value="1"/>
</dbReference>
<comment type="caution">
    <text evidence="4">The sequence shown here is derived from an EMBL/GenBank/DDBJ whole genome shotgun (WGS) entry which is preliminary data.</text>
</comment>
<dbReference type="PANTHER" id="PTHR38682">
    <property type="entry name" value="V-TYPE ATP SYNTHASE SUBUNIT C"/>
    <property type="match status" value="1"/>
</dbReference>
<organism evidence="4 5">
    <name type="scientific">Candidatus Thiodiazotropha endoloripes</name>
    <dbReference type="NCBI Taxonomy" id="1818881"/>
    <lineage>
        <taxon>Bacteria</taxon>
        <taxon>Pseudomonadati</taxon>
        <taxon>Pseudomonadota</taxon>
        <taxon>Gammaproteobacteria</taxon>
        <taxon>Chromatiales</taxon>
        <taxon>Sedimenticolaceae</taxon>
        <taxon>Candidatus Thiodiazotropha</taxon>
    </lineage>
</organism>
<dbReference type="SUPFAM" id="SSF103486">
    <property type="entry name" value="V-type ATP synthase subunit C"/>
    <property type="match status" value="1"/>
</dbReference>
<dbReference type="Gene3D" id="1.20.1690.10">
    <property type="entry name" value="V-type ATP synthase subunit C domain"/>
    <property type="match status" value="2"/>
</dbReference>
<evidence type="ECO:0000256" key="2">
    <source>
        <dbReference type="ARBA" id="ARBA00022448"/>
    </source>
</evidence>
<name>A0A1E2UPC0_9GAMM</name>
<evidence type="ECO:0000256" key="3">
    <source>
        <dbReference type="ARBA" id="ARBA00023065"/>
    </source>
</evidence>
<protein>
    <recommendedName>
        <fullName evidence="6">ATPase</fullName>
    </recommendedName>
</protein>